<dbReference type="SUPFAM" id="SSF53850">
    <property type="entry name" value="Periplasmic binding protein-like II"/>
    <property type="match status" value="1"/>
</dbReference>
<organism evidence="3 4">
    <name type="scientific">Clunio marinus</name>
    <dbReference type="NCBI Taxonomy" id="568069"/>
    <lineage>
        <taxon>Eukaryota</taxon>
        <taxon>Metazoa</taxon>
        <taxon>Ecdysozoa</taxon>
        <taxon>Arthropoda</taxon>
        <taxon>Hexapoda</taxon>
        <taxon>Insecta</taxon>
        <taxon>Pterygota</taxon>
        <taxon>Neoptera</taxon>
        <taxon>Endopterygota</taxon>
        <taxon>Diptera</taxon>
        <taxon>Nematocera</taxon>
        <taxon>Chironomoidea</taxon>
        <taxon>Chironomidae</taxon>
        <taxon>Clunio</taxon>
    </lineage>
</organism>
<evidence type="ECO:0000256" key="1">
    <source>
        <dbReference type="SAM" id="SignalP"/>
    </source>
</evidence>
<feature type="chain" id="PRO_5013289332" evidence="1">
    <location>
        <begin position="17"/>
        <end position="281"/>
    </location>
</feature>
<dbReference type="EMBL" id="CVRI01000047">
    <property type="protein sequence ID" value="CRK97647.1"/>
    <property type="molecule type" value="Genomic_DNA"/>
</dbReference>
<gene>
    <name evidence="3" type="ORF">CLUMA_CG011032</name>
</gene>
<evidence type="ECO:0000259" key="2">
    <source>
        <dbReference type="Pfam" id="PF24061"/>
    </source>
</evidence>
<keyword evidence="4" id="KW-1185">Reference proteome</keyword>
<sequence>MWKKTLIIFLLHSACGKLSDFELPLDNGRKSHTITQIILDHFINISETINVVYTFSDANISTFEGIDTIMMELEQSATLTLEHYTKIHPNMTKQSHNVVLCESIESFNSFLSTINPNYFNFQGYYLIIMPSRLCEYMSDMFATLWSLHIVNVNLLPLTSNDDDFIYTYYPFTSLDCGSTLPVQLDNYRDGKWMEKNELFPNKMKDLFNCTLSVVTFDIPPFIKIDKEENDSPNGIEVILMSVLALKMNFNIKWIYSEELWGEIYGNGDWGTSLQVKVETKT</sequence>
<reference evidence="3 4" key="1">
    <citation type="submission" date="2015-04" db="EMBL/GenBank/DDBJ databases">
        <authorList>
            <person name="Syromyatnikov M.Y."/>
            <person name="Popov V.N."/>
        </authorList>
    </citation>
    <scope>NUCLEOTIDE SEQUENCE [LARGE SCALE GENOMIC DNA]</scope>
</reference>
<dbReference type="STRING" id="568069.A0A1J1IBJ2"/>
<dbReference type="Proteomes" id="UP000183832">
    <property type="component" value="Unassembled WGS sequence"/>
</dbReference>
<proteinExistence type="predicted"/>
<protein>
    <submittedName>
        <fullName evidence="3">CLUMA_CG011032, isoform A</fullName>
    </submittedName>
</protein>
<name>A0A1J1IBJ2_9DIPT</name>
<evidence type="ECO:0000313" key="3">
    <source>
        <dbReference type="EMBL" id="CRK97647.1"/>
    </source>
</evidence>
<accession>A0A1J1IBJ2</accession>
<dbReference type="AlphaFoldDB" id="A0A1J1IBJ2"/>
<dbReference type="InterPro" id="IPR056198">
    <property type="entry name" value="LBD_receptor"/>
</dbReference>
<feature type="signal peptide" evidence="1">
    <location>
        <begin position="1"/>
        <end position="16"/>
    </location>
</feature>
<keyword evidence="1" id="KW-0732">Signal</keyword>
<dbReference type="Gene3D" id="3.40.190.10">
    <property type="entry name" value="Periplasmic binding protein-like II"/>
    <property type="match status" value="1"/>
</dbReference>
<dbReference type="Pfam" id="PF24061">
    <property type="entry name" value="LBD_receptor"/>
    <property type="match status" value="1"/>
</dbReference>
<feature type="domain" description="Putative ionotropic receptor ligand binding" evidence="2">
    <location>
        <begin position="31"/>
        <end position="204"/>
    </location>
</feature>
<dbReference type="OrthoDB" id="8050636at2759"/>
<evidence type="ECO:0000313" key="4">
    <source>
        <dbReference type="Proteomes" id="UP000183832"/>
    </source>
</evidence>